<evidence type="ECO:0000256" key="4">
    <source>
        <dbReference type="ARBA" id="ARBA00022989"/>
    </source>
</evidence>
<dbReference type="EMBL" id="BDSP01000142">
    <property type="protein sequence ID" value="GAX20092.1"/>
    <property type="molecule type" value="Genomic_DNA"/>
</dbReference>
<evidence type="ECO:0000256" key="5">
    <source>
        <dbReference type="ARBA" id="ARBA00023136"/>
    </source>
</evidence>
<comment type="caution">
    <text evidence="8">The sequence shown here is derived from an EMBL/GenBank/DDBJ whole genome shotgun (WGS) entry which is preliminary data.</text>
</comment>
<evidence type="ECO:0000256" key="2">
    <source>
        <dbReference type="ARBA" id="ARBA00008573"/>
    </source>
</evidence>
<gene>
    <name evidence="8" type="ORF">FisN_18Lh030</name>
</gene>
<organism evidence="8 9">
    <name type="scientific">Fistulifera solaris</name>
    <name type="common">Oleaginous diatom</name>
    <dbReference type="NCBI Taxonomy" id="1519565"/>
    <lineage>
        <taxon>Eukaryota</taxon>
        <taxon>Sar</taxon>
        <taxon>Stramenopiles</taxon>
        <taxon>Ochrophyta</taxon>
        <taxon>Bacillariophyta</taxon>
        <taxon>Bacillariophyceae</taxon>
        <taxon>Bacillariophycidae</taxon>
        <taxon>Naviculales</taxon>
        <taxon>Naviculaceae</taxon>
        <taxon>Fistulifera</taxon>
    </lineage>
</organism>
<feature type="transmembrane region" description="Helical" evidence="7">
    <location>
        <begin position="96"/>
        <end position="125"/>
    </location>
</feature>
<evidence type="ECO:0008006" key="10">
    <source>
        <dbReference type="Google" id="ProtNLM"/>
    </source>
</evidence>
<evidence type="ECO:0000256" key="6">
    <source>
        <dbReference type="RuleBase" id="RU362006"/>
    </source>
</evidence>
<keyword evidence="4 7" id="KW-1133">Transmembrane helix</keyword>
<dbReference type="PANTHER" id="PTHR12300">
    <property type="entry name" value="HVA22-LIKE PROTEINS"/>
    <property type="match status" value="1"/>
</dbReference>
<dbReference type="InParanoid" id="A0A1Z5K1S1"/>
<evidence type="ECO:0000256" key="3">
    <source>
        <dbReference type="ARBA" id="ARBA00022692"/>
    </source>
</evidence>
<feature type="transmembrane region" description="Helical" evidence="7">
    <location>
        <begin position="45"/>
        <end position="76"/>
    </location>
</feature>
<proteinExistence type="inferred from homology"/>
<evidence type="ECO:0000256" key="1">
    <source>
        <dbReference type="ARBA" id="ARBA00004141"/>
    </source>
</evidence>
<dbReference type="Proteomes" id="UP000198406">
    <property type="component" value="Unassembled WGS sequence"/>
</dbReference>
<sequence length="163" mass="18583">MNDKMVPVQIEKYVNAIGDFMDKHPTTTMNDKLQDLEQKTGYHKVYFFVTGAVASLSALWLLGGVKLLVDLLGFVYPAYMSFKSMDSGSHDDTQWLTYWVVFSFLSIVENLLSVIVTAIPFYFWIKMGIIVWMYAPSTRGAEVMYQQGLRPLLAPYLEAAKKD</sequence>
<dbReference type="OrthoDB" id="10009287at2759"/>
<accession>A0A1Z5K1S1</accession>
<name>A0A1Z5K1S1_FISSO</name>
<evidence type="ECO:0000256" key="7">
    <source>
        <dbReference type="SAM" id="Phobius"/>
    </source>
</evidence>
<protein>
    <recommendedName>
        <fullName evidence="10">Receptor expression-enhancing protein</fullName>
    </recommendedName>
</protein>
<keyword evidence="3 7" id="KW-0812">Transmembrane</keyword>
<dbReference type="GO" id="GO:0016020">
    <property type="term" value="C:membrane"/>
    <property type="evidence" value="ECO:0007669"/>
    <property type="project" value="UniProtKB-SubCell"/>
</dbReference>
<dbReference type="InterPro" id="IPR004345">
    <property type="entry name" value="TB2_DP1_HVA22"/>
</dbReference>
<evidence type="ECO:0000313" key="9">
    <source>
        <dbReference type="Proteomes" id="UP000198406"/>
    </source>
</evidence>
<reference evidence="8 9" key="1">
    <citation type="journal article" date="2015" name="Plant Cell">
        <title>Oil accumulation by the oleaginous diatom Fistulifera solaris as revealed by the genome and transcriptome.</title>
        <authorList>
            <person name="Tanaka T."/>
            <person name="Maeda Y."/>
            <person name="Veluchamy A."/>
            <person name="Tanaka M."/>
            <person name="Abida H."/>
            <person name="Marechal E."/>
            <person name="Bowler C."/>
            <person name="Muto M."/>
            <person name="Sunaga Y."/>
            <person name="Tanaka M."/>
            <person name="Yoshino T."/>
            <person name="Taniguchi T."/>
            <person name="Fukuda Y."/>
            <person name="Nemoto M."/>
            <person name="Matsumoto M."/>
            <person name="Wong P.S."/>
            <person name="Aburatani S."/>
            <person name="Fujibuchi W."/>
        </authorList>
    </citation>
    <scope>NUCLEOTIDE SEQUENCE [LARGE SCALE GENOMIC DNA]</scope>
    <source>
        <strain evidence="8 9">JPCC DA0580</strain>
    </source>
</reference>
<dbReference type="Pfam" id="PF03134">
    <property type="entry name" value="TB2_DP1_HVA22"/>
    <property type="match status" value="1"/>
</dbReference>
<comment type="similarity">
    <text evidence="2 6">Belongs to the DP1 family.</text>
</comment>
<dbReference type="AlphaFoldDB" id="A0A1Z5K1S1"/>
<comment type="subcellular location">
    <subcellularLocation>
        <location evidence="1 6">Membrane</location>
        <topology evidence="1 6">Multi-pass membrane protein</topology>
    </subcellularLocation>
</comment>
<keyword evidence="9" id="KW-1185">Reference proteome</keyword>
<dbReference type="PANTHER" id="PTHR12300:SF161">
    <property type="entry name" value="RECEPTOR EXPRESSION-ENHANCING PROTEIN"/>
    <property type="match status" value="1"/>
</dbReference>
<evidence type="ECO:0000313" key="8">
    <source>
        <dbReference type="EMBL" id="GAX20092.1"/>
    </source>
</evidence>
<keyword evidence="5 7" id="KW-0472">Membrane</keyword>